<dbReference type="EMBL" id="UGUY01000001">
    <property type="protein sequence ID" value="SUD67661.1"/>
    <property type="molecule type" value="Genomic_DNA"/>
</dbReference>
<evidence type="ECO:0000313" key="2">
    <source>
        <dbReference type="Proteomes" id="UP000254602"/>
    </source>
</evidence>
<evidence type="ECO:0000313" key="1">
    <source>
        <dbReference type="EMBL" id="SUD67661.1"/>
    </source>
</evidence>
<protein>
    <submittedName>
        <fullName evidence="1">Glutamate synthase</fullName>
    </submittedName>
</protein>
<reference evidence="1 2" key="1">
    <citation type="submission" date="2018-06" db="EMBL/GenBank/DDBJ databases">
        <authorList>
            <consortium name="Pathogen Informatics"/>
            <person name="Doyle S."/>
        </authorList>
    </citation>
    <scope>NUCLEOTIDE SEQUENCE [LARGE SCALE GENOMIC DNA]</scope>
    <source>
        <strain evidence="1 2">NCTC7914</strain>
    </source>
</reference>
<accession>A0A379KI36</accession>
<gene>
    <name evidence="1" type="ORF">NCTC7914_01756</name>
</gene>
<organism evidence="1 2">
    <name type="scientific">Pseudomonas putida</name>
    <name type="common">Arthrobacter siderocapsulatus</name>
    <dbReference type="NCBI Taxonomy" id="303"/>
    <lineage>
        <taxon>Bacteria</taxon>
        <taxon>Pseudomonadati</taxon>
        <taxon>Pseudomonadota</taxon>
        <taxon>Gammaproteobacteria</taxon>
        <taxon>Pseudomonadales</taxon>
        <taxon>Pseudomonadaceae</taxon>
        <taxon>Pseudomonas</taxon>
    </lineage>
</organism>
<dbReference type="Proteomes" id="UP000254602">
    <property type="component" value="Unassembled WGS sequence"/>
</dbReference>
<sequence>MIFDTPIFMFSAAQPGYGRGLPQALSLTAPS</sequence>
<proteinExistence type="predicted"/>
<dbReference type="AlphaFoldDB" id="A0A379KI36"/>
<name>A0A379KI36_PSEPU</name>